<comment type="caution">
    <text evidence="2">The sequence shown here is derived from an EMBL/GenBank/DDBJ whole genome shotgun (WGS) entry which is preliminary data.</text>
</comment>
<dbReference type="InterPro" id="IPR011042">
    <property type="entry name" value="6-blade_b-propeller_TolB-like"/>
</dbReference>
<reference evidence="3" key="1">
    <citation type="journal article" date="2019" name="Int. J. Syst. Evol. Microbiol.">
        <title>The Global Catalogue of Microorganisms (GCM) 10K type strain sequencing project: providing services to taxonomists for standard genome sequencing and annotation.</title>
        <authorList>
            <consortium name="The Broad Institute Genomics Platform"/>
            <consortium name="The Broad Institute Genome Sequencing Center for Infectious Disease"/>
            <person name="Wu L."/>
            <person name="Ma J."/>
        </authorList>
    </citation>
    <scope>NUCLEOTIDE SEQUENCE [LARGE SCALE GENOMIC DNA]</scope>
    <source>
        <strain evidence="3">JCM 5067</strain>
    </source>
</reference>
<proteinExistence type="predicted"/>
<evidence type="ECO:0000313" key="2">
    <source>
        <dbReference type="EMBL" id="GAA0612589.1"/>
    </source>
</evidence>
<dbReference type="InterPro" id="IPR013517">
    <property type="entry name" value="FG-GAP"/>
</dbReference>
<dbReference type="Gene3D" id="2.115.10.10">
    <property type="entry name" value="Tachylectin 2"/>
    <property type="match status" value="1"/>
</dbReference>
<keyword evidence="1" id="KW-0732">Signal</keyword>
<organism evidence="2 3">
    <name type="scientific">Streptomyces crystallinus</name>
    <dbReference type="NCBI Taxonomy" id="68191"/>
    <lineage>
        <taxon>Bacteria</taxon>
        <taxon>Bacillati</taxon>
        <taxon>Actinomycetota</taxon>
        <taxon>Actinomycetes</taxon>
        <taxon>Kitasatosporales</taxon>
        <taxon>Streptomycetaceae</taxon>
        <taxon>Streptomyces</taxon>
    </lineage>
</organism>
<keyword evidence="3" id="KW-1185">Reference proteome</keyword>
<dbReference type="Proteomes" id="UP001500668">
    <property type="component" value="Unassembled WGS sequence"/>
</dbReference>
<dbReference type="InterPro" id="IPR028994">
    <property type="entry name" value="Integrin_alpha_N"/>
</dbReference>
<dbReference type="Pfam" id="PF07676">
    <property type="entry name" value="PD40"/>
    <property type="match status" value="3"/>
</dbReference>
<dbReference type="SUPFAM" id="SSF69318">
    <property type="entry name" value="Integrin alpha N-terminal domain"/>
    <property type="match status" value="1"/>
</dbReference>
<gene>
    <name evidence="2" type="ORF">GCM10010394_48030</name>
</gene>
<dbReference type="PANTHER" id="PTHR44103">
    <property type="entry name" value="PROPROTEIN CONVERTASE P"/>
    <property type="match status" value="1"/>
</dbReference>
<dbReference type="RefSeq" id="WP_344076449.1">
    <property type="nucleotide sequence ID" value="NZ_BAAACA010000034.1"/>
</dbReference>
<name>A0ABP3RL71_9ACTN</name>
<dbReference type="Pfam" id="PF13517">
    <property type="entry name" value="FG-GAP_3"/>
    <property type="match status" value="2"/>
</dbReference>
<evidence type="ECO:0000313" key="3">
    <source>
        <dbReference type="Proteomes" id="UP001500668"/>
    </source>
</evidence>
<dbReference type="PANTHER" id="PTHR44103:SF1">
    <property type="entry name" value="PROPROTEIN CONVERTASE P"/>
    <property type="match status" value="1"/>
</dbReference>
<dbReference type="SUPFAM" id="SSF69304">
    <property type="entry name" value="Tricorn protease N-terminal domain"/>
    <property type="match status" value="1"/>
</dbReference>
<dbReference type="InterPro" id="IPR011659">
    <property type="entry name" value="WD40"/>
</dbReference>
<evidence type="ECO:0000256" key="1">
    <source>
        <dbReference type="ARBA" id="ARBA00022729"/>
    </source>
</evidence>
<accession>A0ABP3RL71</accession>
<sequence length="508" mass="54312">MAGLLAAGTGGVPAAAAAPQPPPQYRLIYREAVYVDSYLEYTLVTANADGTGRTVIEPSGPGLPATRDIESPVYSPDGKHLAFIVNDGYGDVWVADPDGSHARPVAMDVQDPDGWVTNLAWGPRSDMLYLGFQLKPGHDRLRLQQVNLDGSGLHYVFQDRVNVYDTQPSVAPDGTLAFLSGSRVMLYDPRTGGEPTRLTEGYQPAFSPDGSRLAFSRLVGSTGSQLFVRDLASGTETQLTSEPGDKIYPRWSPDGEQLAFLDDPTNPRVAVHSARTAGGPTTMVSRADVMADIPAWVIPPRPRPTGPLHDFTGDEQGDLLARDTTGTLYRYDGTGTGQFASRVRIGGGWNTYNQLVGAGDLNGDGRADLLARDSGGVLYRYDGTGTGQFTTRVRIGGGWNTYNQLVGAGDLNGDGRADLLARDGSGVLYRYDGTGTGQFTTRVRIGGGWNTYNQLTAVADVTGDSRPDAVARDASGTLWLYQGTGIANAPFKTRVKIGSGWNTYNTLF</sequence>
<dbReference type="EMBL" id="BAAACA010000034">
    <property type="protein sequence ID" value="GAA0612589.1"/>
    <property type="molecule type" value="Genomic_DNA"/>
</dbReference>
<protein>
    <submittedName>
        <fullName evidence="2">Uncharacterized protein</fullName>
    </submittedName>
</protein>
<dbReference type="Gene3D" id="2.120.10.30">
    <property type="entry name" value="TolB, C-terminal domain"/>
    <property type="match status" value="1"/>
</dbReference>